<keyword evidence="2" id="KW-0472">Membrane</keyword>
<organism evidence="3">
    <name type="scientific">Eiseniibacteriota bacterium</name>
    <dbReference type="NCBI Taxonomy" id="2212470"/>
    <lineage>
        <taxon>Bacteria</taxon>
        <taxon>Candidatus Eiseniibacteriota</taxon>
    </lineage>
</organism>
<feature type="transmembrane region" description="Helical" evidence="2">
    <location>
        <begin position="321"/>
        <end position="338"/>
    </location>
</feature>
<keyword evidence="2" id="KW-1133">Transmembrane helix</keyword>
<feature type="region of interest" description="Disordered" evidence="1">
    <location>
        <begin position="1"/>
        <end position="37"/>
    </location>
</feature>
<evidence type="ECO:0000313" key="3">
    <source>
        <dbReference type="EMBL" id="HGZ44053.1"/>
    </source>
</evidence>
<feature type="transmembrane region" description="Helical" evidence="2">
    <location>
        <begin position="195"/>
        <end position="212"/>
    </location>
</feature>
<feature type="transmembrane region" description="Helical" evidence="2">
    <location>
        <begin position="247"/>
        <end position="268"/>
    </location>
</feature>
<dbReference type="EMBL" id="DSQF01000022">
    <property type="protein sequence ID" value="HGZ44053.1"/>
    <property type="molecule type" value="Genomic_DNA"/>
</dbReference>
<feature type="region of interest" description="Disordered" evidence="1">
    <location>
        <begin position="539"/>
        <end position="559"/>
    </location>
</feature>
<gene>
    <name evidence="3" type="ORF">ENR23_11655</name>
</gene>
<comment type="caution">
    <text evidence="3">The sequence shown here is derived from an EMBL/GenBank/DDBJ whole genome shotgun (WGS) entry which is preliminary data.</text>
</comment>
<keyword evidence="2" id="KW-0812">Transmembrane</keyword>
<evidence type="ECO:0008006" key="4">
    <source>
        <dbReference type="Google" id="ProtNLM"/>
    </source>
</evidence>
<reference evidence="3" key="1">
    <citation type="journal article" date="2020" name="mSystems">
        <title>Genome- and Community-Level Interaction Insights into Carbon Utilization and Element Cycling Functions of Hydrothermarchaeota in Hydrothermal Sediment.</title>
        <authorList>
            <person name="Zhou Z."/>
            <person name="Liu Y."/>
            <person name="Xu W."/>
            <person name="Pan J."/>
            <person name="Luo Z.H."/>
            <person name="Li M."/>
        </authorList>
    </citation>
    <scope>NUCLEOTIDE SEQUENCE [LARGE SCALE GENOMIC DNA]</scope>
    <source>
        <strain evidence="3">SpSt-381</strain>
    </source>
</reference>
<feature type="compositionally biased region" description="Low complexity" evidence="1">
    <location>
        <begin position="539"/>
        <end position="551"/>
    </location>
</feature>
<accession>A0A832I3X7</accession>
<sequence length="559" mass="57357">MRRAGRGPAGPGHDARARRGAAAGGARKDDAPPASEPWTRADAAALAVLAALWGLAWWRVTGGAPALPYDALRDLAFAENLKAGRWWSDPSLPGLPSWYAPGQPALLALLSRVSGAETLAVASASGLWLNGLAPLVFYALARRWAGRAAAALGAGCAWLGSMWWLAHFHAAMPSIQAVALVLAGGLAWTRAAAGSAAWCLGAGACLGATGWTHPLSALVLGGGIALHAALALAGGAPAAARALAARAALAGGTGALLAAPLALHLLRLPRLNLAPFEWFAPELDDARYVLQTHAPLVPALGLLGAWRLLRGPAAFRWPVGYALAGLAGTLLGYARHVLGWPVPALITHEFLWHFQMALALCAAAGLAGLARRARAGAPRAAALAGLGALALLPALREAGAAGVGAMRLDDRWRATLAQAAWIRAHARLDETFAAPAEMSYALAGLTGRKVVLLPDGHANPASDQPARRRAVAALFAAQSDSAFAAAARALRPDWAVLSPPPGQAARTIEALAAWPTLEPALLSDSSALLYRVRLDRAPAPARAAGAAGGRPLDARAGRR</sequence>
<feature type="transmembrane region" description="Helical" evidence="2">
    <location>
        <begin position="148"/>
        <end position="165"/>
    </location>
</feature>
<feature type="transmembrane region" description="Helical" evidence="2">
    <location>
        <begin position="119"/>
        <end position="141"/>
    </location>
</feature>
<dbReference type="AlphaFoldDB" id="A0A832I3X7"/>
<protein>
    <recommendedName>
        <fullName evidence="4">Glycosyltransferase RgtA/B/C/D-like domain-containing protein</fullName>
    </recommendedName>
</protein>
<feature type="transmembrane region" description="Helical" evidence="2">
    <location>
        <begin position="218"/>
        <end position="240"/>
    </location>
</feature>
<name>A0A832I3X7_UNCEI</name>
<evidence type="ECO:0000256" key="1">
    <source>
        <dbReference type="SAM" id="MobiDB-lite"/>
    </source>
</evidence>
<feature type="transmembrane region" description="Helical" evidence="2">
    <location>
        <begin position="350"/>
        <end position="370"/>
    </location>
</feature>
<proteinExistence type="predicted"/>
<evidence type="ECO:0000256" key="2">
    <source>
        <dbReference type="SAM" id="Phobius"/>
    </source>
</evidence>